<feature type="domain" description="Laminin N-terminal" evidence="17">
    <location>
        <begin position="1762"/>
        <end position="2004"/>
    </location>
</feature>
<dbReference type="InterPro" id="IPR018933">
    <property type="entry name" value="Netrin_module_non-TIMP"/>
</dbReference>
<dbReference type="InterPro" id="IPR029034">
    <property type="entry name" value="Cystine-knot_cytokine"/>
</dbReference>
<feature type="region of interest" description="Disordered" evidence="12">
    <location>
        <begin position="1387"/>
        <end position="1410"/>
    </location>
</feature>
<keyword evidence="10 11" id="KW-0424">Laminin EGF-like domain</keyword>
<dbReference type="InterPro" id="IPR003961">
    <property type="entry name" value="FN3_dom"/>
</dbReference>
<dbReference type="FunFam" id="2.10.25.10:FF:000048">
    <property type="entry name" value="Netrin 3"/>
    <property type="match status" value="1"/>
</dbReference>
<keyword evidence="3" id="KW-0217">Developmental protein</keyword>
<feature type="compositionally biased region" description="Low complexity" evidence="12">
    <location>
        <begin position="1144"/>
        <end position="1163"/>
    </location>
</feature>
<dbReference type="Pfam" id="PF00041">
    <property type="entry name" value="fn3"/>
    <property type="match status" value="1"/>
</dbReference>
<evidence type="ECO:0000256" key="5">
    <source>
        <dbReference type="ARBA" id="ARBA00022729"/>
    </source>
</evidence>
<dbReference type="PROSITE" id="PS50189">
    <property type="entry name" value="NTR"/>
    <property type="match status" value="1"/>
</dbReference>
<dbReference type="InterPro" id="IPR036116">
    <property type="entry name" value="FN3_sf"/>
</dbReference>
<evidence type="ECO:0000259" key="17">
    <source>
        <dbReference type="PROSITE" id="PS51117"/>
    </source>
</evidence>
<protein>
    <recommendedName>
        <fullName evidence="20">Fibronectin type-III domain-containing protein</fullName>
    </recommendedName>
</protein>
<dbReference type="Gene3D" id="2.60.120.260">
    <property type="entry name" value="Galactose-binding domain-like"/>
    <property type="match status" value="1"/>
</dbReference>
<dbReference type="GO" id="GO:0061172">
    <property type="term" value="P:regulation of establishment of bipolar cell polarity"/>
    <property type="evidence" value="ECO:0007669"/>
    <property type="project" value="TreeGrafter"/>
</dbReference>
<proteinExistence type="inferred from homology"/>
<dbReference type="CDD" id="cd03579">
    <property type="entry name" value="NTR_netrin-1_like"/>
    <property type="match status" value="1"/>
</dbReference>
<dbReference type="Pfam" id="PF00053">
    <property type="entry name" value="EGF_laminin"/>
    <property type="match status" value="2"/>
</dbReference>
<reference evidence="18" key="1">
    <citation type="submission" date="2023-03" db="EMBL/GenBank/DDBJ databases">
        <title>Electrophorus voltai genome.</title>
        <authorList>
            <person name="Bian C."/>
        </authorList>
    </citation>
    <scope>NUCLEOTIDE SEQUENCE</scope>
    <source>
        <strain evidence="18">CB-2022</strain>
        <tissue evidence="18">Muscle</tissue>
    </source>
</reference>
<feature type="disulfide bond" evidence="11">
    <location>
        <begin position="2249"/>
        <end position="2261"/>
    </location>
</feature>
<dbReference type="Pfam" id="PF01759">
    <property type="entry name" value="NTR"/>
    <property type="match status" value="1"/>
</dbReference>
<dbReference type="InterPro" id="IPR008717">
    <property type="entry name" value="Noggin"/>
</dbReference>
<sequence length="2575" mass="289430">MLRVLHLLLLDTTTLQSEKAEGTLHEDKHVLRHLITEVKPVTGYWVSYHTLVVVRPCAKQLDLRTANKGSLERRLQRPLLAKSRTLPSIPQSPLIGRVHQHSQVIRGNPPHTRLPSSPAHLSACTLPTAGDAWQLEDDNEGARHREGPGVVEPRPRSQSPFSHFRSRAAYLRKSVSVDDQLGGSEFDSAHTEGRSSRSGKGKLKRKFSLGSADRKEARQRRVNSGLVRLTQRLSLKDRPWKQEKSLLRSSPIYRRRSLSVDWVESKMAHQIQETQPQMTRKYPNVSGSSPPSAARRFYRNLSGKFRTGNPGLDDPTSAADKDPACKTSVQHSSRALFEAVEQQVLGSVESLLSKFTVDELDLNTPNSEGLLPLDIAILTNNAPIAKTLLRAGAKESPHFVSPEGRAAHLAALVQEAELRVSELTAQVSGEGPGAGEESDKERQLKGWEWRLRLYKRMQTGCTHASPPDPPSSVCVCVSSCSSLTVHFQEPLCLNATVVTKYRVVWSSSPSFSPLLGEILIEDMTQLQCEITGLQSGLYYHVQVFAYNMKGWSSPQISVPACATPSSWRDVDSRAKRLHGLTEVLEGILGQIKELHQHCLCHDQCKGPSNVRKHSVSKTLRHLFQPSSKFVKNLKRGLYVACVFYREDNILVTAEDQLPVAEVDESYTSRTQDFLWFTKVTYLWEELTWLLQCVSPTQLSCSCTLQTRLKILQTLRQLQTLLGTQDLGQVYVEPEMDHHGNTVLVLIKELRDCSGLEGLHWSSLSRVQLQHTHPPSEHTTATALDTLITTLHEKLTYHRRCSKLLSPGLYLGYVKFCTSVEQIRVLVSHKLPNVFCHVKLRDNSHVSREEWQWLRSVRSLDDTQKLCADEQSAPHRLLLELRHAAKELLRHINIPNNQVLIVSTPHSIILKSAFLFLCHTLPQALDFRVYIQEVIEFGEGVSFLLLLPPCEEVCAPPGHSSPYSPLSGSFTLPLQVFELVNFETYCPRFINQYCRASAILGLESLLSQQALREAFSEAELLSAKQKHHKVQELLQQMEQVWREARWMVQVLQCARYRQQPAGVSLSSIMDFTKEREPPPPSTSSQLDYLPSPGPSPDTGRKHPDVHSLSDEDEGSLEVFLTPESDYSSSRDQTPPDPDLLPPESPSHTSAHIHTSTYSHTTVHTDPSQPDVLQTGGGIRTGLEMIDSDFVLPSRQIELLRITEKRTALCVRTSSLEYPPPVSMGTVSPNASPLKKWTCPSSGGCCCPPSEPGFRPVRTLSDHSRTHHLSALSPNTLRSCYTTLRVHPQYRTGLPRETSVKLRVTLETPAREMVHLVVQEINSICVQLRNTAQQCICECTVAAHITPTTERASPHLNAVMGFSHAVLLCALLCAQCAAAQHYLRLRPSPSEHLPVPDLKEDPDPEYDPREQDLSERTLRKKLGSNFDPNFMSIATPAQLNVTSQDAAQLTRALGTMPNEIKKLDLTFTPYGTRVKVGKKLRRKFLQLLWTHTHCPVLYSWKDLGARFWPRYIKEGNCFSERSCSFPEGMFCKPVKSVTKTFLRCNPFGGVAAACWSSLELSEAVMFLLPDTAGSVTGAGEHSEARSFPGARLHFCELFRSIGTHAPIRYAAQSARIAAEHVRKCPVVKKKPAELGREKERKRFFTVREHFDSITLWVFTTAHNTRQRHTFSPDAFLSSKAMEFLLSDGKIRDLKAEALLSSAVSCGPSLSSSVLSCPAAIMRDFQKFLLICSVASLVLPRATALSLTPGQQTLPPDPCYDDAGTARRCIPEFVNAAFGQEVTASSVCGRPPSRHCHAVVEREQRPPVHTCHVCNASHPRLAHPASYLTDLHSAHNLTCWQSEILQGALHNVSLTLSLGKKFEITYVSLQFCSARPDSLAIYKSMDYGWSWMPLHFYSSQCLRVYNRPNRALVTKQNEQEALCTDGPPDSAPASRIVAFSTLDGRPSGRDLDSSPVLQDWVTVTDVRVVLSRPQLTLSGREGQEATGSAPLVPTYYYAVSDFQVGGRCKCNGHASRCVREKDNRLMCDCKHNTEGAECDRCKPFHCDRPWQRASAREANECLPCNCNLHARRCRFNMELYKLSGRKSGGVCMNCRHNTAGRHCHYCKEGYYRDMGRTITHRKACKVVSFSRRSYPERLTKVLCHLLIEYILVQYKEMERVEKESGVKRHSRDISKPVPPPLLRRLRECVDEKAEDRAAGVAEFSGVIHVSVRARKCRKWRDANAEMKSAFWTADWQFQSTPATICDGTERSCDCHPVGAAGKTCNQTTGQCPCKDGVTGITCNRCAKGYQQSRSPIAPCIKIPVINPTALVSSTEGPAVCVCVAHSEQHPYQHTQNNTHISTQNYTYISTQNYTYISTQNYTYISTQNYTYISTQNYTYISTQNYTYISTQNCTNISTLRENYIRFLIQEDHCRRRTMSYAITVCLWQFECKLLNFLKFECVLHCESYCKPAKGNLKINMKKYCKKDYAVLVSVLDMETAGDWARFSVTLVSVYKSREALRRGESVLWVHMKDLACKCPRIHMGKRFLILGSSEGGVSPERVGLRADKTSLVIEWRDIWTRRLRKFQRKEKKGKCSNA</sequence>
<feature type="region of interest" description="Disordered" evidence="12">
    <location>
        <begin position="304"/>
        <end position="324"/>
    </location>
</feature>
<dbReference type="PANTHER" id="PTHR21437:SF2">
    <property type="entry name" value="ANKYRIN REPEAT AND FIBRONECTIN TYPE-III DOMAIN-CONTAINING PROTEIN 1-LIKE"/>
    <property type="match status" value="1"/>
</dbReference>
<dbReference type="InterPro" id="IPR013783">
    <property type="entry name" value="Ig-like_fold"/>
</dbReference>
<dbReference type="GO" id="GO:0005819">
    <property type="term" value="C:spindle"/>
    <property type="evidence" value="ECO:0007669"/>
    <property type="project" value="TreeGrafter"/>
</dbReference>
<dbReference type="SMART" id="SM00060">
    <property type="entry name" value="FN3"/>
    <property type="match status" value="1"/>
</dbReference>
<keyword evidence="4" id="KW-0964">Secreted</keyword>
<dbReference type="SUPFAM" id="SSF49265">
    <property type="entry name" value="Fibronectin type III"/>
    <property type="match status" value="1"/>
</dbReference>
<dbReference type="FunFam" id="1.10.287.520:FF:000002">
    <property type="entry name" value="Noggin"/>
    <property type="match status" value="1"/>
</dbReference>
<dbReference type="SUPFAM" id="SSF57501">
    <property type="entry name" value="Cystine-knot cytokines"/>
    <property type="match status" value="1"/>
</dbReference>
<feature type="chain" id="PRO_5041897667" description="Fibronectin type-III domain-containing protein" evidence="13">
    <location>
        <begin position="21"/>
        <end position="2575"/>
    </location>
</feature>
<dbReference type="PROSITE" id="PS51117">
    <property type="entry name" value="LAMININ_NTER"/>
    <property type="match status" value="1"/>
</dbReference>
<dbReference type="PANTHER" id="PTHR21437">
    <property type="entry name" value="WIDE AWAKE"/>
    <property type="match status" value="1"/>
</dbReference>
<dbReference type="SUPFAM" id="SSF57196">
    <property type="entry name" value="EGF/Laminin"/>
    <property type="match status" value="3"/>
</dbReference>
<evidence type="ECO:0000256" key="10">
    <source>
        <dbReference type="ARBA" id="ARBA00023292"/>
    </source>
</evidence>
<dbReference type="Gene3D" id="2.10.90.10">
    <property type="entry name" value="Cystine-knot cytokines"/>
    <property type="match status" value="1"/>
</dbReference>
<comment type="caution">
    <text evidence="18">The sequence shown here is derived from an EMBL/GenBank/DDBJ whole genome shotgun (WGS) entry which is preliminary data.</text>
</comment>
<evidence type="ECO:0000256" key="8">
    <source>
        <dbReference type="ARBA" id="ARBA00023180"/>
    </source>
</evidence>
<feature type="compositionally biased region" description="Basic and acidic residues" evidence="12">
    <location>
        <begin position="1097"/>
        <end position="1108"/>
    </location>
</feature>
<evidence type="ECO:0008006" key="20">
    <source>
        <dbReference type="Google" id="ProtNLM"/>
    </source>
</evidence>
<dbReference type="Gene3D" id="1.10.287.520">
    <property type="entry name" value="Helix hairpin bin"/>
    <property type="match status" value="1"/>
</dbReference>
<dbReference type="Pfam" id="PF05806">
    <property type="entry name" value="Noggin"/>
    <property type="match status" value="1"/>
</dbReference>
<dbReference type="EMBL" id="JAROKS010000016">
    <property type="protein sequence ID" value="KAK1794728.1"/>
    <property type="molecule type" value="Genomic_DNA"/>
</dbReference>
<dbReference type="SMART" id="SM00643">
    <property type="entry name" value="C345C"/>
    <property type="match status" value="1"/>
</dbReference>
<evidence type="ECO:0000256" key="4">
    <source>
        <dbReference type="ARBA" id="ARBA00022525"/>
    </source>
</evidence>
<evidence type="ECO:0000256" key="9">
    <source>
        <dbReference type="ARBA" id="ARBA00023188"/>
    </source>
</evidence>
<keyword evidence="6" id="KW-0677">Repeat</keyword>
<feature type="region of interest" description="Disordered" evidence="12">
    <location>
        <begin position="1070"/>
        <end position="1175"/>
    </location>
</feature>
<comment type="similarity">
    <text evidence="2">Belongs to the noggin family.</text>
</comment>
<dbReference type="CDD" id="cd00063">
    <property type="entry name" value="FN3"/>
    <property type="match status" value="1"/>
</dbReference>
<feature type="region of interest" description="Disordered" evidence="12">
    <location>
        <begin position="140"/>
        <end position="163"/>
    </location>
</feature>
<evidence type="ECO:0000256" key="2">
    <source>
        <dbReference type="ARBA" id="ARBA00007480"/>
    </source>
</evidence>
<dbReference type="GO" id="GO:0005576">
    <property type="term" value="C:extracellular region"/>
    <property type="evidence" value="ECO:0007669"/>
    <property type="project" value="UniProtKB-SubCell"/>
</dbReference>
<evidence type="ECO:0000313" key="19">
    <source>
        <dbReference type="Proteomes" id="UP001239994"/>
    </source>
</evidence>
<evidence type="ECO:0000256" key="13">
    <source>
        <dbReference type="SAM" id="SignalP"/>
    </source>
</evidence>
<dbReference type="PROSITE" id="PS50027">
    <property type="entry name" value="EGF_LAM_2"/>
    <property type="match status" value="1"/>
</dbReference>
<evidence type="ECO:0000259" key="14">
    <source>
        <dbReference type="PROSITE" id="PS50027"/>
    </source>
</evidence>
<dbReference type="GO" id="GO:0000132">
    <property type="term" value="P:establishment of mitotic spindle orientation"/>
    <property type="evidence" value="ECO:0007669"/>
    <property type="project" value="TreeGrafter"/>
</dbReference>
<dbReference type="InterPro" id="IPR056863">
    <property type="entry name" value="LMN_ATRN_NET-like_EGF"/>
</dbReference>
<dbReference type="FunFam" id="2.40.50.120:FF:000001">
    <property type="entry name" value="Netrin 1"/>
    <property type="match status" value="1"/>
</dbReference>
<evidence type="ECO:0000259" key="16">
    <source>
        <dbReference type="PROSITE" id="PS50853"/>
    </source>
</evidence>
<dbReference type="Gene3D" id="2.60.40.10">
    <property type="entry name" value="Immunoglobulins"/>
    <property type="match status" value="1"/>
</dbReference>
<evidence type="ECO:0000256" key="6">
    <source>
        <dbReference type="ARBA" id="ARBA00022737"/>
    </source>
</evidence>
<dbReference type="InterPro" id="IPR008993">
    <property type="entry name" value="TIMP-like_OB-fold"/>
</dbReference>
<dbReference type="FunFam" id="2.60.120.260:FF:000098">
    <property type="entry name" value="Netrin-A, isoform B"/>
    <property type="match status" value="1"/>
</dbReference>
<evidence type="ECO:0000259" key="15">
    <source>
        <dbReference type="PROSITE" id="PS50189"/>
    </source>
</evidence>
<dbReference type="Proteomes" id="UP001239994">
    <property type="component" value="Unassembled WGS sequence"/>
</dbReference>
<dbReference type="SUPFAM" id="SSF48403">
    <property type="entry name" value="Ankyrin repeat"/>
    <property type="match status" value="1"/>
</dbReference>
<dbReference type="InterPro" id="IPR039269">
    <property type="entry name" value="ANKFN1"/>
</dbReference>
<dbReference type="SMART" id="SM00180">
    <property type="entry name" value="EGF_Lam"/>
    <property type="match status" value="3"/>
</dbReference>
<feature type="domain" description="NTR" evidence="15">
    <location>
        <begin position="2442"/>
        <end position="2572"/>
    </location>
</feature>
<dbReference type="SMART" id="SM00136">
    <property type="entry name" value="LamNT"/>
    <property type="match status" value="1"/>
</dbReference>
<dbReference type="InterPro" id="IPR008211">
    <property type="entry name" value="Laminin_N"/>
</dbReference>
<dbReference type="PROSITE" id="PS01248">
    <property type="entry name" value="EGF_LAM_1"/>
    <property type="match status" value="1"/>
</dbReference>
<dbReference type="InterPro" id="IPR036770">
    <property type="entry name" value="Ankyrin_rpt-contain_sf"/>
</dbReference>
<evidence type="ECO:0000256" key="7">
    <source>
        <dbReference type="ARBA" id="ARBA00023157"/>
    </source>
</evidence>
<evidence type="ECO:0000256" key="1">
    <source>
        <dbReference type="ARBA" id="ARBA00004613"/>
    </source>
</evidence>
<keyword evidence="19" id="KW-1185">Reference proteome</keyword>
<feature type="domain" description="Laminin EGF-like" evidence="14">
    <location>
        <begin position="2249"/>
        <end position="2298"/>
    </location>
</feature>
<feature type="disulfide bond" evidence="11">
    <location>
        <begin position="2270"/>
        <end position="2279"/>
    </location>
</feature>
<keyword evidence="8" id="KW-0325">Glycoprotein</keyword>
<feature type="disulfide bond" evidence="11">
    <location>
        <begin position="2282"/>
        <end position="2296"/>
    </location>
</feature>
<keyword evidence="5 13" id="KW-0732">Signal</keyword>
<feature type="compositionally biased region" description="Pro residues" evidence="12">
    <location>
        <begin position="1133"/>
        <end position="1143"/>
    </location>
</feature>
<name>A0AAD8Z7X7_9TELE</name>
<dbReference type="InterPro" id="IPR001134">
    <property type="entry name" value="Netrin_domain"/>
</dbReference>
<dbReference type="GO" id="GO:0051216">
    <property type="term" value="P:cartilage development"/>
    <property type="evidence" value="ECO:0007669"/>
    <property type="project" value="UniProtKB-KW"/>
</dbReference>
<dbReference type="Pfam" id="PF24973">
    <property type="entry name" value="EGF_LMN_ATRN"/>
    <property type="match status" value="1"/>
</dbReference>
<dbReference type="PROSITE" id="PS50853">
    <property type="entry name" value="FN3"/>
    <property type="match status" value="1"/>
</dbReference>
<keyword evidence="9" id="KW-0891">Chondrogenesis</keyword>
<organism evidence="18 19">
    <name type="scientific">Electrophorus voltai</name>
    <dbReference type="NCBI Taxonomy" id="2609070"/>
    <lineage>
        <taxon>Eukaryota</taxon>
        <taxon>Metazoa</taxon>
        <taxon>Chordata</taxon>
        <taxon>Craniata</taxon>
        <taxon>Vertebrata</taxon>
        <taxon>Euteleostomi</taxon>
        <taxon>Actinopterygii</taxon>
        <taxon>Neopterygii</taxon>
        <taxon>Teleostei</taxon>
        <taxon>Ostariophysi</taxon>
        <taxon>Gymnotiformes</taxon>
        <taxon>Gymnotoidei</taxon>
        <taxon>Gymnotidae</taxon>
        <taxon>Electrophorus</taxon>
    </lineage>
</organism>
<feature type="compositionally biased region" description="Basic residues" evidence="12">
    <location>
        <begin position="197"/>
        <end position="207"/>
    </location>
</feature>
<keyword evidence="7 11" id="KW-1015">Disulfide bond</keyword>
<feature type="region of interest" description="Disordered" evidence="12">
    <location>
        <begin position="180"/>
        <end position="223"/>
    </location>
</feature>
<feature type="disulfide bond" evidence="11">
    <location>
        <begin position="2251"/>
        <end position="2268"/>
    </location>
</feature>
<evidence type="ECO:0000256" key="3">
    <source>
        <dbReference type="ARBA" id="ARBA00022473"/>
    </source>
</evidence>
<dbReference type="FunFam" id="2.10.25.10:FF:000081">
    <property type="entry name" value="Netrin 1"/>
    <property type="match status" value="1"/>
</dbReference>
<dbReference type="Pfam" id="PF00055">
    <property type="entry name" value="Laminin_N"/>
    <property type="match status" value="1"/>
</dbReference>
<feature type="compositionally biased region" description="Basic and acidic residues" evidence="12">
    <location>
        <begin position="1395"/>
        <end position="1410"/>
    </location>
</feature>
<dbReference type="CDD" id="cd00055">
    <property type="entry name" value="EGF_Lam"/>
    <property type="match status" value="3"/>
</dbReference>
<comment type="subcellular location">
    <subcellularLocation>
        <location evidence="1">Secreted</location>
    </subcellularLocation>
</comment>
<evidence type="ECO:0000256" key="12">
    <source>
        <dbReference type="SAM" id="MobiDB-lite"/>
    </source>
</evidence>
<feature type="domain" description="Fibronectin type-III" evidence="16">
    <location>
        <begin position="469"/>
        <end position="566"/>
    </location>
</feature>
<gene>
    <name evidence="18" type="ORF">P4O66_009889</name>
</gene>
<accession>A0AAD8Z7X7</accession>
<feature type="region of interest" description="Disordered" evidence="12">
    <location>
        <begin position="272"/>
        <end position="292"/>
    </location>
</feature>
<dbReference type="Gene3D" id="2.10.25.10">
    <property type="entry name" value="Laminin"/>
    <property type="match status" value="2"/>
</dbReference>
<dbReference type="Gene3D" id="2.40.50.120">
    <property type="match status" value="1"/>
</dbReference>
<evidence type="ECO:0000256" key="11">
    <source>
        <dbReference type="PROSITE-ProRule" id="PRU00460"/>
    </source>
</evidence>
<evidence type="ECO:0000313" key="18">
    <source>
        <dbReference type="EMBL" id="KAK1794728.1"/>
    </source>
</evidence>
<dbReference type="SUPFAM" id="SSF50242">
    <property type="entry name" value="TIMP-like"/>
    <property type="match status" value="1"/>
</dbReference>
<dbReference type="InterPro" id="IPR002049">
    <property type="entry name" value="LE_dom"/>
</dbReference>
<dbReference type="Gene3D" id="1.25.40.20">
    <property type="entry name" value="Ankyrin repeat-containing domain"/>
    <property type="match status" value="1"/>
</dbReference>
<feature type="signal peptide" evidence="13">
    <location>
        <begin position="1"/>
        <end position="20"/>
    </location>
</feature>